<gene>
    <name evidence="1" type="ORF">CEE69_20480</name>
</gene>
<keyword evidence="2" id="KW-1185">Reference proteome</keyword>
<evidence type="ECO:0000313" key="1">
    <source>
        <dbReference type="EMBL" id="PHQ33403.1"/>
    </source>
</evidence>
<organism evidence="1 2">
    <name type="scientific">Rhodopirellula bahusiensis</name>
    <dbReference type="NCBI Taxonomy" id="2014065"/>
    <lineage>
        <taxon>Bacteria</taxon>
        <taxon>Pseudomonadati</taxon>
        <taxon>Planctomycetota</taxon>
        <taxon>Planctomycetia</taxon>
        <taxon>Pirellulales</taxon>
        <taxon>Pirellulaceae</taxon>
        <taxon>Rhodopirellula</taxon>
    </lineage>
</organism>
<proteinExistence type="predicted"/>
<accession>A0A2G1W302</accession>
<evidence type="ECO:0000313" key="2">
    <source>
        <dbReference type="Proteomes" id="UP000225740"/>
    </source>
</evidence>
<dbReference type="Proteomes" id="UP000225740">
    <property type="component" value="Unassembled WGS sequence"/>
</dbReference>
<dbReference type="AlphaFoldDB" id="A0A2G1W302"/>
<comment type="caution">
    <text evidence="1">The sequence shown here is derived from an EMBL/GenBank/DDBJ whole genome shotgun (WGS) entry which is preliminary data.</text>
</comment>
<sequence>MLRFRSNRIDGTILNLAPVIWGTTNSLQMTQFAYSHSIWRADSPPPRLLTPNCETHPQRFGNT</sequence>
<protein>
    <submittedName>
        <fullName evidence="1">Uncharacterized protein</fullName>
    </submittedName>
</protein>
<reference evidence="1 2" key="1">
    <citation type="submission" date="2017-06" db="EMBL/GenBank/DDBJ databases">
        <title>Description of Rhodopirellula bahusiensis sp. nov.</title>
        <authorList>
            <person name="Kizina J."/>
            <person name="Harder J."/>
        </authorList>
    </citation>
    <scope>NUCLEOTIDE SEQUENCE [LARGE SCALE GENOMIC DNA]</scope>
    <source>
        <strain evidence="1 2">SWK21</strain>
    </source>
</reference>
<dbReference type="EMBL" id="NIZW01000017">
    <property type="protein sequence ID" value="PHQ33403.1"/>
    <property type="molecule type" value="Genomic_DNA"/>
</dbReference>
<name>A0A2G1W302_9BACT</name>